<organism evidence="2">
    <name type="scientific">marine metagenome</name>
    <dbReference type="NCBI Taxonomy" id="408172"/>
    <lineage>
        <taxon>unclassified sequences</taxon>
        <taxon>metagenomes</taxon>
        <taxon>ecological metagenomes</taxon>
    </lineage>
</organism>
<name>A0A383AL13_9ZZZZ</name>
<reference evidence="2" key="1">
    <citation type="submission" date="2018-05" db="EMBL/GenBank/DDBJ databases">
        <authorList>
            <person name="Lanie J.A."/>
            <person name="Ng W.-L."/>
            <person name="Kazmierczak K.M."/>
            <person name="Andrzejewski T.M."/>
            <person name="Davidsen T.M."/>
            <person name="Wayne K.J."/>
            <person name="Tettelin H."/>
            <person name="Glass J.I."/>
            <person name="Rusch D."/>
            <person name="Podicherti R."/>
            <person name="Tsui H.-C.T."/>
            <person name="Winkler M.E."/>
        </authorList>
    </citation>
    <scope>NUCLEOTIDE SEQUENCE</scope>
</reference>
<sequence length="44" mass="5444">MDHQREIDLVRERAVFNKTIKELKEEIVKLKKEIQYIQTFFKAH</sequence>
<accession>A0A383AL13</accession>
<proteinExistence type="predicted"/>
<feature type="coiled-coil region" evidence="1">
    <location>
        <begin position="13"/>
        <end position="40"/>
    </location>
</feature>
<evidence type="ECO:0000313" key="2">
    <source>
        <dbReference type="EMBL" id="SVE07885.1"/>
    </source>
</evidence>
<protein>
    <submittedName>
        <fullName evidence="2">Uncharacterized protein</fullName>
    </submittedName>
</protein>
<gene>
    <name evidence="2" type="ORF">METZ01_LOCUS460739</name>
</gene>
<keyword evidence="1" id="KW-0175">Coiled coil</keyword>
<dbReference type="EMBL" id="UINC01192639">
    <property type="protein sequence ID" value="SVE07885.1"/>
    <property type="molecule type" value="Genomic_DNA"/>
</dbReference>
<evidence type="ECO:0000256" key="1">
    <source>
        <dbReference type="SAM" id="Coils"/>
    </source>
</evidence>
<dbReference type="AlphaFoldDB" id="A0A383AL13"/>